<dbReference type="InterPro" id="IPR045734">
    <property type="entry name" value="Snx8_BAR_dom"/>
</dbReference>
<dbReference type="RefSeq" id="XP_065823762.1">
    <property type="nucleotide sequence ID" value="XM_065967690.1"/>
</dbReference>
<gene>
    <name evidence="9" type="ORF">CI109_105554</name>
</gene>
<evidence type="ECO:0000256" key="3">
    <source>
        <dbReference type="ARBA" id="ARBA00014268"/>
    </source>
</evidence>
<dbReference type="GO" id="GO:0006886">
    <property type="term" value="P:intracellular protein transport"/>
    <property type="evidence" value="ECO:0007669"/>
    <property type="project" value="TreeGrafter"/>
</dbReference>
<organism evidence="9 10">
    <name type="scientific">Kwoniella shandongensis</name>
    <dbReference type="NCBI Taxonomy" id="1734106"/>
    <lineage>
        <taxon>Eukaryota</taxon>
        <taxon>Fungi</taxon>
        <taxon>Dikarya</taxon>
        <taxon>Basidiomycota</taxon>
        <taxon>Agaricomycotina</taxon>
        <taxon>Tremellomycetes</taxon>
        <taxon>Tremellales</taxon>
        <taxon>Cryptococcaceae</taxon>
        <taxon>Kwoniella</taxon>
    </lineage>
</organism>
<evidence type="ECO:0000256" key="2">
    <source>
        <dbReference type="ARBA" id="ARBA00010883"/>
    </source>
</evidence>
<evidence type="ECO:0000313" key="9">
    <source>
        <dbReference type="EMBL" id="WWD21073.1"/>
    </source>
</evidence>
<accession>A0AAJ8LKL2</accession>
<dbReference type="Proteomes" id="UP000322225">
    <property type="component" value="Chromosome 10"/>
</dbReference>
<evidence type="ECO:0000259" key="8">
    <source>
        <dbReference type="SMART" id="SM00312"/>
    </source>
</evidence>
<feature type="compositionally biased region" description="Low complexity" evidence="7">
    <location>
        <begin position="12"/>
        <end position="43"/>
    </location>
</feature>
<dbReference type="InterPro" id="IPR001683">
    <property type="entry name" value="PX_dom"/>
</dbReference>
<evidence type="ECO:0000256" key="6">
    <source>
        <dbReference type="ARBA" id="ARBA00023136"/>
    </source>
</evidence>
<keyword evidence="4" id="KW-0813">Transport</keyword>
<name>A0AAJ8LKL2_9TREE</name>
<dbReference type="Pfam" id="PF00787">
    <property type="entry name" value="PX"/>
    <property type="match status" value="1"/>
</dbReference>
<dbReference type="AlphaFoldDB" id="A0AAJ8LKL2"/>
<dbReference type="GO" id="GO:0034498">
    <property type="term" value="P:early endosome to Golgi transport"/>
    <property type="evidence" value="ECO:0007669"/>
    <property type="project" value="TreeGrafter"/>
</dbReference>
<protein>
    <recommendedName>
        <fullName evidence="3">Sorting nexin MVP1</fullName>
    </recommendedName>
</protein>
<dbReference type="InterPro" id="IPR036871">
    <property type="entry name" value="PX_dom_sf"/>
</dbReference>
<dbReference type="SMART" id="SM00312">
    <property type="entry name" value="PX"/>
    <property type="match status" value="1"/>
</dbReference>
<evidence type="ECO:0000256" key="5">
    <source>
        <dbReference type="ARBA" id="ARBA00022927"/>
    </source>
</evidence>
<keyword evidence="6" id="KW-0472">Membrane</keyword>
<feature type="region of interest" description="Disordered" evidence="7">
    <location>
        <begin position="1"/>
        <end position="79"/>
    </location>
</feature>
<dbReference type="KEGG" id="ksn:43587571"/>
<dbReference type="GO" id="GO:0005829">
    <property type="term" value="C:cytosol"/>
    <property type="evidence" value="ECO:0007669"/>
    <property type="project" value="GOC"/>
</dbReference>
<evidence type="ECO:0000256" key="7">
    <source>
        <dbReference type="SAM" id="MobiDB-lite"/>
    </source>
</evidence>
<comment type="similarity">
    <text evidence="2">Belongs to the sorting nexin family.</text>
</comment>
<comment type="subcellular location">
    <subcellularLocation>
        <location evidence="1">Membrane</location>
        <topology evidence="1">Peripheral membrane protein</topology>
        <orientation evidence="1">Cytoplasmic side</orientation>
    </subcellularLocation>
</comment>
<dbReference type="Gene3D" id="3.30.1520.10">
    <property type="entry name" value="Phox-like domain"/>
    <property type="match status" value="1"/>
</dbReference>
<evidence type="ECO:0000256" key="4">
    <source>
        <dbReference type="ARBA" id="ARBA00022448"/>
    </source>
</evidence>
<dbReference type="PANTHER" id="PTHR46571:SF1">
    <property type="entry name" value="SORTING NEXIN-8"/>
    <property type="match status" value="1"/>
</dbReference>
<dbReference type="SUPFAM" id="SSF64268">
    <property type="entry name" value="PX domain"/>
    <property type="match status" value="1"/>
</dbReference>
<dbReference type="PANTHER" id="PTHR46571">
    <property type="entry name" value="SORTING NEXIN-8"/>
    <property type="match status" value="1"/>
</dbReference>
<sequence>MFNAPRRMGGASLAQSSLLNSTSSSPYADPLASSAPLPGGPSSFGDLDPWSAAPSPARSETPRRDSAGEEIVPGIGGTGLGGGKEGLNELINDPPALYVSLLDQLDPSSIGEVSLSSVHRLLATSKLPAITVEKGSSLARQEFFCALALVALAQSSPSSDPDISIEQLSAALPSLPLPDLKVASGSSNSDTLSAPPAPSRGYSESPSTGFDAWDTAPRQNGGNEFGKDTQGSAAEGDVVEDRSQAGYWKKLETVEVSLITEREGWFLQKYRVESDKRSAGPVSRRYSDFVWLLDTLIKRYPFRLLPALPPKRIGRLRRFINFVVNHPVMKDDGALNVFLTEPSFESWRKRTKVSTDEESLSKKLNHAQEMAIPADLEEKLGVLRDHLPAMLGSYQKLVVLAERGLGRLQAQAGDASRMALSVQSVGEEMRGCCHRSVAGATGGCTLCEGVGRGLGEVGEAWTRVAEESEKRRDLYLSFRDLFVRHDKFSKDSVDALRKKVETRQKKVESLKAAQKAGWEVEVDKLVAGECGISTLLARRVFIRACMWHELSVVHHSRQAAQATLGWRQFARDQNVGVKAIGGVWEGLEERLKSMPVE</sequence>
<dbReference type="GO" id="GO:0035091">
    <property type="term" value="F:phosphatidylinositol binding"/>
    <property type="evidence" value="ECO:0007669"/>
    <property type="project" value="InterPro"/>
</dbReference>
<keyword evidence="5" id="KW-0653">Protein transport</keyword>
<keyword evidence="10" id="KW-1185">Reference proteome</keyword>
<proteinExistence type="inferred from homology"/>
<evidence type="ECO:0000256" key="1">
    <source>
        <dbReference type="ARBA" id="ARBA00004287"/>
    </source>
</evidence>
<reference evidence="9" key="1">
    <citation type="submission" date="2017-08" db="EMBL/GenBank/DDBJ databases">
        <authorList>
            <person name="Cuomo C."/>
            <person name="Billmyre B."/>
            <person name="Heitman J."/>
        </authorList>
    </citation>
    <scope>NUCLEOTIDE SEQUENCE</scope>
    <source>
        <strain evidence="9">CBS 12478</strain>
    </source>
</reference>
<dbReference type="GeneID" id="43587571"/>
<dbReference type="EMBL" id="CP144060">
    <property type="protein sequence ID" value="WWD21073.1"/>
    <property type="molecule type" value="Genomic_DNA"/>
</dbReference>
<feature type="region of interest" description="Disordered" evidence="7">
    <location>
        <begin position="183"/>
        <end position="238"/>
    </location>
</feature>
<feature type="domain" description="PX" evidence="8">
    <location>
        <begin position="246"/>
        <end position="342"/>
    </location>
</feature>
<reference evidence="9" key="2">
    <citation type="submission" date="2024-01" db="EMBL/GenBank/DDBJ databases">
        <title>Comparative genomics of Cryptococcus and Kwoniella reveals pathogenesis evolution and contrasting modes of karyotype evolution via chromosome fusion or intercentromeric recombination.</title>
        <authorList>
            <person name="Coelho M.A."/>
            <person name="David-Palma M."/>
            <person name="Shea T."/>
            <person name="Bowers K."/>
            <person name="McGinley-Smith S."/>
            <person name="Mohammad A.W."/>
            <person name="Gnirke A."/>
            <person name="Yurkov A.M."/>
            <person name="Nowrousian M."/>
            <person name="Sun S."/>
            <person name="Cuomo C.A."/>
            <person name="Heitman J."/>
        </authorList>
    </citation>
    <scope>NUCLEOTIDE SEQUENCE</scope>
    <source>
        <strain evidence="9">CBS 12478</strain>
    </source>
</reference>
<dbReference type="InterPro" id="IPR028662">
    <property type="entry name" value="SNX8/Mvp1"/>
</dbReference>
<dbReference type="GO" id="GO:0031901">
    <property type="term" value="C:early endosome membrane"/>
    <property type="evidence" value="ECO:0007669"/>
    <property type="project" value="TreeGrafter"/>
</dbReference>
<dbReference type="Pfam" id="PF19566">
    <property type="entry name" value="Snx8_BAR_dom"/>
    <property type="match status" value="1"/>
</dbReference>
<evidence type="ECO:0000313" key="10">
    <source>
        <dbReference type="Proteomes" id="UP000322225"/>
    </source>
</evidence>